<dbReference type="AlphaFoldDB" id="A0AAV7MYE0"/>
<feature type="non-terminal residue" evidence="1">
    <location>
        <position position="60"/>
    </location>
</feature>
<dbReference type="Proteomes" id="UP001066276">
    <property type="component" value="Chromosome 9"/>
</dbReference>
<evidence type="ECO:0000313" key="1">
    <source>
        <dbReference type="EMBL" id="KAJ1105380.1"/>
    </source>
</evidence>
<gene>
    <name evidence="1" type="ORF">NDU88_002786</name>
</gene>
<reference evidence="1" key="1">
    <citation type="journal article" date="2022" name="bioRxiv">
        <title>Sequencing and chromosome-scale assembly of the giantPleurodeles waltlgenome.</title>
        <authorList>
            <person name="Brown T."/>
            <person name="Elewa A."/>
            <person name="Iarovenko S."/>
            <person name="Subramanian E."/>
            <person name="Araus A.J."/>
            <person name="Petzold A."/>
            <person name="Susuki M."/>
            <person name="Suzuki K.-i.T."/>
            <person name="Hayashi T."/>
            <person name="Toyoda A."/>
            <person name="Oliveira C."/>
            <person name="Osipova E."/>
            <person name="Leigh N.D."/>
            <person name="Simon A."/>
            <person name="Yun M.H."/>
        </authorList>
    </citation>
    <scope>NUCLEOTIDE SEQUENCE</scope>
    <source>
        <strain evidence="1">20211129_DDA</strain>
        <tissue evidence="1">Liver</tissue>
    </source>
</reference>
<accession>A0AAV7MYE0</accession>
<feature type="non-terminal residue" evidence="1">
    <location>
        <position position="1"/>
    </location>
</feature>
<sequence>EGRRRAAAAPMAAEPQRLKHSALRQLDGLLLLLQRSLCYLHVTSYHLCNEPASKSFKQTA</sequence>
<protein>
    <submittedName>
        <fullName evidence="1">Uncharacterized protein</fullName>
    </submittedName>
</protein>
<organism evidence="1 2">
    <name type="scientific">Pleurodeles waltl</name>
    <name type="common">Iberian ribbed newt</name>
    <dbReference type="NCBI Taxonomy" id="8319"/>
    <lineage>
        <taxon>Eukaryota</taxon>
        <taxon>Metazoa</taxon>
        <taxon>Chordata</taxon>
        <taxon>Craniata</taxon>
        <taxon>Vertebrata</taxon>
        <taxon>Euteleostomi</taxon>
        <taxon>Amphibia</taxon>
        <taxon>Batrachia</taxon>
        <taxon>Caudata</taxon>
        <taxon>Salamandroidea</taxon>
        <taxon>Salamandridae</taxon>
        <taxon>Pleurodelinae</taxon>
        <taxon>Pleurodeles</taxon>
    </lineage>
</organism>
<proteinExistence type="predicted"/>
<dbReference type="EMBL" id="JANPWB010000013">
    <property type="protein sequence ID" value="KAJ1105380.1"/>
    <property type="molecule type" value="Genomic_DNA"/>
</dbReference>
<keyword evidence="2" id="KW-1185">Reference proteome</keyword>
<comment type="caution">
    <text evidence="1">The sequence shown here is derived from an EMBL/GenBank/DDBJ whole genome shotgun (WGS) entry which is preliminary data.</text>
</comment>
<evidence type="ECO:0000313" key="2">
    <source>
        <dbReference type="Proteomes" id="UP001066276"/>
    </source>
</evidence>
<name>A0AAV7MYE0_PLEWA</name>